<sequence length="174" mass="19694">MHSLYYLLKDKLSQQWKAQYTKEEDLQEKGCVVCRLLRAGETMEPALESVCKDVRIGKILIQTNEETSEPELHYHRFPKGISEDHVILMDATVATGAAALMAIRVLLDHDVNEENILFLSLIAAESGVHTIAYAYPNVKIVTAAVDPEVNDKFHIIPGIGNFWRPLFLELLIDY</sequence>
<dbReference type="EC" id="2.7.1.48" evidence="2"/>
<dbReference type="OrthoDB" id="10257085at2759"/>
<dbReference type="SUPFAM" id="SSF53271">
    <property type="entry name" value="PRTase-like"/>
    <property type="match status" value="1"/>
</dbReference>
<evidence type="ECO:0000259" key="1">
    <source>
        <dbReference type="Pfam" id="PF14681"/>
    </source>
</evidence>
<proteinExistence type="predicted"/>
<dbReference type="CDD" id="cd06223">
    <property type="entry name" value="PRTases_typeI"/>
    <property type="match status" value="1"/>
</dbReference>
<reference evidence="2" key="1">
    <citation type="submission" date="2023-01" db="EMBL/GenBank/DDBJ databases">
        <title>Genome assembly of the deep-sea coral Lophelia pertusa.</title>
        <authorList>
            <person name="Herrera S."/>
            <person name="Cordes E."/>
        </authorList>
    </citation>
    <scope>NUCLEOTIDE SEQUENCE</scope>
    <source>
        <strain evidence="2">USNM1676648</strain>
        <tissue evidence="2">Polyp</tissue>
    </source>
</reference>
<dbReference type="Gene3D" id="3.40.50.2020">
    <property type="match status" value="1"/>
</dbReference>
<evidence type="ECO:0000313" key="2">
    <source>
        <dbReference type="EMBL" id="KAJ7391115.1"/>
    </source>
</evidence>
<evidence type="ECO:0000313" key="3">
    <source>
        <dbReference type="Proteomes" id="UP001163046"/>
    </source>
</evidence>
<dbReference type="GO" id="GO:0004849">
    <property type="term" value="F:uridine kinase activity"/>
    <property type="evidence" value="ECO:0007669"/>
    <property type="project" value="UniProtKB-EC"/>
</dbReference>
<dbReference type="Proteomes" id="UP001163046">
    <property type="component" value="Unassembled WGS sequence"/>
</dbReference>
<dbReference type="EMBL" id="MU825408">
    <property type="protein sequence ID" value="KAJ7391115.1"/>
    <property type="molecule type" value="Genomic_DNA"/>
</dbReference>
<protein>
    <submittedName>
        <fullName evidence="2">Uridine-cytidine kinase-like 1</fullName>
        <ecNumber evidence="2">2.7.1.48</ecNumber>
    </submittedName>
</protein>
<keyword evidence="2" id="KW-0418">Kinase</keyword>
<dbReference type="Pfam" id="PF14681">
    <property type="entry name" value="UPRTase"/>
    <property type="match status" value="1"/>
</dbReference>
<accession>A0A9X0A0Z8</accession>
<dbReference type="InterPro" id="IPR000836">
    <property type="entry name" value="PRTase_dom"/>
</dbReference>
<name>A0A9X0A0Z8_9CNID</name>
<dbReference type="InterPro" id="IPR029057">
    <property type="entry name" value="PRTase-like"/>
</dbReference>
<organism evidence="2 3">
    <name type="scientific">Desmophyllum pertusum</name>
    <dbReference type="NCBI Taxonomy" id="174260"/>
    <lineage>
        <taxon>Eukaryota</taxon>
        <taxon>Metazoa</taxon>
        <taxon>Cnidaria</taxon>
        <taxon>Anthozoa</taxon>
        <taxon>Hexacorallia</taxon>
        <taxon>Scleractinia</taxon>
        <taxon>Caryophylliina</taxon>
        <taxon>Caryophylliidae</taxon>
        <taxon>Desmophyllum</taxon>
    </lineage>
</organism>
<feature type="domain" description="Phosphoribosyltransferase" evidence="1">
    <location>
        <begin position="17"/>
        <end position="162"/>
    </location>
</feature>
<keyword evidence="3" id="KW-1185">Reference proteome</keyword>
<dbReference type="AlphaFoldDB" id="A0A9X0A0Z8"/>
<keyword evidence="2" id="KW-0808">Transferase</keyword>
<comment type="caution">
    <text evidence="2">The sequence shown here is derived from an EMBL/GenBank/DDBJ whole genome shotgun (WGS) entry which is preliminary data.</text>
</comment>
<gene>
    <name evidence="2" type="primary">UCKL1_1</name>
    <name evidence="2" type="ORF">OS493_020140</name>
</gene>